<evidence type="ECO:0000259" key="6">
    <source>
        <dbReference type="PROSITE" id="PS50803"/>
    </source>
</evidence>
<name>A0ABS2XRJ3_POLSP</name>
<feature type="non-terminal residue" evidence="7">
    <location>
        <position position="175"/>
    </location>
</feature>
<dbReference type="Proteomes" id="UP001166093">
    <property type="component" value="Unassembled WGS sequence"/>
</dbReference>
<feature type="DNA-binding region" description="Homeobox" evidence="3">
    <location>
        <begin position="16"/>
        <end position="29"/>
    </location>
</feature>
<dbReference type="InterPro" id="IPR009057">
    <property type="entry name" value="Homeodomain-like_sf"/>
</dbReference>
<organism evidence="7 8">
    <name type="scientific">Polyodon spathula</name>
    <name type="common">North American paddlefish</name>
    <name type="synonym">Squalus spathula</name>
    <dbReference type="NCBI Taxonomy" id="7913"/>
    <lineage>
        <taxon>Eukaryota</taxon>
        <taxon>Metazoa</taxon>
        <taxon>Chordata</taxon>
        <taxon>Craniata</taxon>
        <taxon>Vertebrata</taxon>
        <taxon>Euteleostomi</taxon>
        <taxon>Actinopterygii</taxon>
        <taxon>Chondrostei</taxon>
        <taxon>Acipenseriformes</taxon>
        <taxon>Polyodontidae</taxon>
        <taxon>Polyodon</taxon>
    </lineage>
</organism>
<comment type="caution">
    <text evidence="7">The sequence shown here is derived from an EMBL/GenBank/DDBJ whole genome shotgun (WGS) entry which is preliminary data.</text>
</comment>
<dbReference type="InterPro" id="IPR003654">
    <property type="entry name" value="OAR_dom"/>
</dbReference>
<dbReference type="InterPro" id="IPR050649">
    <property type="entry name" value="Paired_Homeobox_TFs"/>
</dbReference>
<dbReference type="SUPFAM" id="SSF46689">
    <property type="entry name" value="Homeodomain-like"/>
    <property type="match status" value="1"/>
</dbReference>
<dbReference type="PANTHER" id="PTHR24329">
    <property type="entry name" value="HOMEOBOX PROTEIN ARISTALESS"/>
    <property type="match status" value="1"/>
</dbReference>
<protein>
    <submittedName>
        <fullName evidence="7">ARX protein</fullName>
    </submittedName>
</protein>
<keyword evidence="3" id="KW-0539">Nucleus</keyword>
<feature type="non-terminal residue" evidence="7">
    <location>
        <position position="1"/>
    </location>
</feature>
<feature type="region of interest" description="Disordered" evidence="4">
    <location>
        <begin position="144"/>
        <end position="175"/>
    </location>
</feature>
<dbReference type="Gene3D" id="1.10.10.60">
    <property type="entry name" value="Homeodomain-like"/>
    <property type="match status" value="1"/>
</dbReference>
<dbReference type="PANTHER" id="PTHR24329:SF340">
    <property type="entry name" value="ARISTALESS RELATED HOMEOBOX"/>
    <property type="match status" value="1"/>
</dbReference>
<feature type="domain" description="OAR" evidence="6">
    <location>
        <begin position="154"/>
        <end position="167"/>
    </location>
</feature>
<feature type="domain" description="Homeobox" evidence="5">
    <location>
        <begin position="14"/>
        <end position="28"/>
    </location>
</feature>
<evidence type="ECO:0000259" key="5">
    <source>
        <dbReference type="PROSITE" id="PS50071"/>
    </source>
</evidence>
<evidence type="ECO:0000256" key="4">
    <source>
        <dbReference type="SAM" id="MobiDB-lite"/>
    </source>
</evidence>
<evidence type="ECO:0000256" key="1">
    <source>
        <dbReference type="ARBA" id="ARBA00004123"/>
    </source>
</evidence>
<dbReference type="EMBL" id="JAAWVQ010062425">
    <property type="protein sequence ID" value="MBN3276764.1"/>
    <property type="molecule type" value="Genomic_DNA"/>
</dbReference>
<comment type="subcellular location">
    <subcellularLocation>
        <location evidence="1 3">Nucleus</location>
    </subcellularLocation>
</comment>
<evidence type="ECO:0000256" key="3">
    <source>
        <dbReference type="PROSITE-ProRule" id="PRU00108"/>
    </source>
</evidence>
<sequence length="175" mass="19436">MVFPHQKVTEVFCLQVWFQNRRAKWRKSEKAAVLSNDPSLAMASPLSVYLDLPLNQPLSLDLAWRSTHIPVLELPPSPTAPVFTPTAVGNLGLGALTWASFLRHPLLNPHFNRFFTAVSPLMGTPSLLMKSPGQSFQPASLVMKDPMTSERKTSSIAELRLQAKEHSAHMPPQDT</sequence>
<evidence type="ECO:0000256" key="2">
    <source>
        <dbReference type="ARBA" id="ARBA00022473"/>
    </source>
</evidence>
<keyword evidence="8" id="KW-1185">Reference proteome</keyword>
<proteinExistence type="predicted"/>
<evidence type="ECO:0000313" key="7">
    <source>
        <dbReference type="EMBL" id="MBN3276764.1"/>
    </source>
</evidence>
<keyword evidence="3" id="KW-0238">DNA-binding</keyword>
<keyword evidence="3" id="KW-0371">Homeobox</keyword>
<dbReference type="CDD" id="cd00086">
    <property type="entry name" value="homeodomain"/>
    <property type="match status" value="1"/>
</dbReference>
<gene>
    <name evidence="7" type="primary">Arx_2</name>
    <name evidence="7" type="ORF">GTO93_0002819</name>
</gene>
<dbReference type="InterPro" id="IPR001356">
    <property type="entry name" value="HD"/>
</dbReference>
<reference evidence="7" key="1">
    <citation type="journal article" date="2021" name="Cell">
        <title>Tracing the genetic footprints of vertebrate landing in non-teleost ray-finned fishes.</title>
        <authorList>
            <person name="Bi X."/>
            <person name="Wang K."/>
            <person name="Yang L."/>
            <person name="Pan H."/>
            <person name="Jiang H."/>
            <person name="Wei Q."/>
            <person name="Fang M."/>
            <person name="Yu H."/>
            <person name="Zhu C."/>
            <person name="Cai Y."/>
            <person name="He Y."/>
            <person name="Gan X."/>
            <person name="Zeng H."/>
            <person name="Yu D."/>
            <person name="Zhu Y."/>
            <person name="Jiang H."/>
            <person name="Qiu Q."/>
            <person name="Yang H."/>
            <person name="Zhang Y.E."/>
            <person name="Wang W."/>
            <person name="Zhu M."/>
            <person name="He S."/>
            <person name="Zhang G."/>
        </authorList>
    </citation>
    <scope>NUCLEOTIDE SEQUENCE</scope>
    <source>
        <strain evidence="7">Pddl_001</strain>
    </source>
</reference>
<dbReference type="PROSITE" id="PS50803">
    <property type="entry name" value="OAR"/>
    <property type="match status" value="1"/>
</dbReference>
<keyword evidence="2" id="KW-0217">Developmental protein</keyword>
<dbReference type="Pfam" id="PF03826">
    <property type="entry name" value="OAR"/>
    <property type="match status" value="1"/>
</dbReference>
<dbReference type="PROSITE" id="PS50071">
    <property type="entry name" value="HOMEOBOX_2"/>
    <property type="match status" value="1"/>
</dbReference>
<accession>A0ABS2XRJ3</accession>
<evidence type="ECO:0000313" key="8">
    <source>
        <dbReference type="Proteomes" id="UP001166093"/>
    </source>
</evidence>